<reference evidence="1 2" key="1">
    <citation type="submission" date="2011-03" db="EMBL/GenBank/DDBJ databases">
        <title>The Genome Sequence of Gemella haemolysans M341.</title>
        <authorList>
            <consortium name="The Broad Institute Genome Sequencing Platform"/>
            <consortium name="The Broad Institute Genome Sequencing Center for Infectious Disease"/>
            <person name="Earl A."/>
            <person name="Ward D."/>
            <person name="Feldgarden M."/>
            <person name="Gevers D."/>
            <person name="Sibley C.D."/>
            <person name="Field T.R."/>
            <person name="Grinwis M."/>
            <person name="Eshaghurshan C.S."/>
            <person name="Surette M.G."/>
            <person name="Young S.K."/>
            <person name="Zeng Q."/>
            <person name="Gargeya S."/>
            <person name="Fitzgerald M."/>
            <person name="Haas B."/>
            <person name="Abouelleil A."/>
            <person name="Alvarado L."/>
            <person name="Arachchi H.M."/>
            <person name="Berlin A."/>
            <person name="Brown A."/>
            <person name="Chapman S.B."/>
            <person name="Chen Z."/>
            <person name="Dunbar C."/>
            <person name="Freedman E."/>
            <person name="Gearin G."/>
            <person name="Gellesch M."/>
            <person name="Goldberg J."/>
            <person name="Griggs A."/>
            <person name="Gujja S."/>
            <person name="Heilman E.R."/>
            <person name="Heiman D."/>
            <person name="Howarth C."/>
            <person name="Larson L."/>
            <person name="Lui A."/>
            <person name="MacDonald P.J.P."/>
            <person name="Mehta T."/>
            <person name="Montmayeur A."/>
            <person name="Murphy C."/>
            <person name="Neiman D."/>
            <person name="Pearson M."/>
            <person name="Priest M."/>
            <person name="Roberts A."/>
            <person name="Saif S."/>
            <person name="Shea T."/>
            <person name="Shenoy N."/>
            <person name="Sisk P."/>
            <person name="Stolte C."/>
            <person name="Sykes S."/>
            <person name="White J."/>
            <person name="Yandava C."/>
            <person name="Wortman J."/>
            <person name="Nusbaum C."/>
            <person name="Birren B."/>
        </authorList>
    </citation>
    <scope>NUCLEOTIDE SEQUENCE [LARGE SCALE GENOMIC DNA]</scope>
    <source>
        <strain evidence="1 2">M341</strain>
    </source>
</reference>
<organism evidence="1 2">
    <name type="scientific">Gemella haemolysans M341</name>
    <dbReference type="NCBI Taxonomy" id="562981"/>
    <lineage>
        <taxon>Bacteria</taxon>
        <taxon>Bacillati</taxon>
        <taxon>Bacillota</taxon>
        <taxon>Bacilli</taxon>
        <taxon>Bacillales</taxon>
        <taxon>Gemellaceae</taxon>
        <taxon>Gemella</taxon>
    </lineage>
</organism>
<dbReference type="AlphaFoldDB" id="A0AA87AN69"/>
<sequence>MNCHFFIKENNGLYRKLEQFHLQRTYEINDVLGEIQNIGFKVKDYFCDFDKNNKNYSESDRIIFILEK</sequence>
<dbReference type="Proteomes" id="UP000004773">
    <property type="component" value="Unassembled WGS sequence"/>
</dbReference>
<evidence type="ECO:0000313" key="1">
    <source>
        <dbReference type="EMBL" id="EGF88504.1"/>
    </source>
</evidence>
<dbReference type="EMBL" id="ACRO01000015">
    <property type="protein sequence ID" value="EGF88504.1"/>
    <property type="molecule type" value="Genomic_DNA"/>
</dbReference>
<name>A0AA87AN69_9BACL</name>
<accession>A0AA87AN69</accession>
<comment type="caution">
    <text evidence="1">The sequence shown here is derived from an EMBL/GenBank/DDBJ whole genome shotgun (WGS) entry which is preliminary data.</text>
</comment>
<dbReference type="Gene3D" id="2.20.25.110">
    <property type="entry name" value="S-adenosyl-L-methionine-dependent methyltransferases"/>
    <property type="match status" value="1"/>
</dbReference>
<gene>
    <name evidence="1" type="ORF">HMPREF0428_01022</name>
</gene>
<proteinExistence type="predicted"/>
<evidence type="ECO:0008006" key="3">
    <source>
        <dbReference type="Google" id="ProtNLM"/>
    </source>
</evidence>
<evidence type="ECO:0000313" key="2">
    <source>
        <dbReference type="Proteomes" id="UP000004773"/>
    </source>
</evidence>
<protein>
    <recommendedName>
        <fullName evidence="3">Methyltransferase</fullName>
    </recommendedName>
</protein>